<dbReference type="PANTHER" id="PTHR30269">
    <property type="entry name" value="TRANSMEMBRANE PROTEIN YFCA"/>
    <property type="match status" value="1"/>
</dbReference>
<dbReference type="InterPro" id="IPR002781">
    <property type="entry name" value="TM_pro_TauE-like"/>
</dbReference>
<keyword evidence="6 8" id="KW-1133">Transmembrane helix</keyword>
<evidence type="ECO:0000256" key="2">
    <source>
        <dbReference type="ARBA" id="ARBA00009142"/>
    </source>
</evidence>
<comment type="subcellular location">
    <subcellularLocation>
        <location evidence="1 8">Cell membrane</location>
        <topology evidence="1 8">Multi-pass membrane protein</topology>
    </subcellularLocation>
</comment>
<gene>
    <name evidence="9" type="ORF">ACFFVI_09115</name>
</gene>
<keyword evidence="4 8" id="KW-1003">Cell membrane</keyword>
<evidence type="ECO:0000256" key="3">
    <source>
        <dbReference type="ARBA" id="ARBA00022448"/>
    </source>
</evidence>
<comment type="similarity">
    <text evidence="2 8">Belongs to the 4-toluene sulfonate uptake permease (TSUP) (TC 2.A.102) family.</text>
</comment>
<organism evidence="9 10">
    <name type="scientific">Kineococcus gynurae</name>
    <dbReference type="NCBI Taxonomy" id="452979"/>
    <lineage>
        <taxon>Bacteria</taxon>
        <taxon>Bacillati</taxon>
        <taxon>Actinomycetota</taxon>
        <taxon>Actinomycetes</taxon>
        <taxon>Kineosporiales</taxon>
        <taxon>Kineosporiaceae</taxon>
        <taxon>Kineococcus</taxon>
    </lineage>
</organism>
<evidence type="ECO:0000256" key="8">
    <source>
        <dbReference type="RuleBase" id="RU363041"/>
    </source>
</evidence>
<evidence type="ECO:0000256" key="7">
    <source>
        <dbReference type="ARBA" id="ARBA00023136"/>
    </source>
</evidence>
<feature type="transmembrane region" description="Helical" evidence="8">
    <location>
        <begin position="99"/>
        <end position="117"/>
    </location>
</feature>
<sequence length="264" mass="27734">MQWYEMLAVFVAAVWAGGINAVVGSGTLVTFPVLLAVGVPPVSATMSNAIGLIPGNVSAAWGYRRELAGQRRRLLRFLPASLLGAVTGSWLLLHLSERAFESIVPVLLVLALLLVVFQKRLQARSLARREARGVTGDPRGLAGAGMFLAVYGTGVYGGYFTAAQGIVLIGIFGALLAENLQRLNALKNLLVLGVNLVAGATYVWVEHVGSGPSRLDWTAVALIASGSLVGGTLGARFGRRLPPSVLRGIIVVLSCVAIVVILTR</sequence>
<keyword evidence="7 8" id="KW-0472">Membrane</keyword>
<protein>
    <recommendedName>
        <fullName evidence="8">Probable membrane transporter protein</fullName>
    </recommendedName>
</protein>
<keyword evidence="5 8" id="KW-0812">Transmembrane</keyword>
<feature type="transmembrane region" description="Helical" evidence="8">
    <location>
        <begin position="189"/>
        <end position="205"/>
    </location>
</feature>
<evidence type="ECO:0000313" key="10">
    <source>
        <dbReference type="Proteomes" id="UP001589748"/>
    </source>
</evidence>
<dbReference type="EMBL" id="JBHMDM010000004">
    <property type="protein sequence ID" value="MFB9377130.1"/>
    <property type="molecule type" value="Genomic_DNA"/>
</dbReference>
<evidence type="ECO:0000313" key="9">
    <source>
        <dbReference type="EMBL" id="MFB9377130.1"/>
    </source>
</evidence>
<reference evidence="9 10" key="1">
    <citation type="submission" date="2024-09" db="EMBL/GenBank/DDBJ databases">
        <authorList>
            <person name="Sun Q."/>
            <person name="Mori K."/>
        </authorList>
    </citation>
    <scope>NUCLEOTIDE SEQUENCE [LARGE SCALE GENOMIC DNA]</scope>
    <source>
        <strain evidence="9 10">TISTR 1856</strain>
    </source>
</reference>
<comment type="caution">
    <text evidence="9">The sequence shown here is derived from an EMBL/GenBank/DDBJ whole genome shotgun (WGS) entry which is preliminary data.</text>
</comment>
<name>A0ABV5LSR0_9ACTN</name>
<feature type="transmembrane region" description="Helical" evidence="8">
    <location>
        <begin position="138"/>
        <end position="154"/>
    </location>
</feature>
<dbReference type="InterPro" id="IPR052017">
    <property type="entry name" value="TSUP"/>
</dbReference>
<evidence type="ECO:0000256" key="1">
    <source>
        <dbReference type="ARBA" id="ARBA00004651"/>
    </source>
</evidence>
<keyword evidence="3" id="KW-0813">Transport</keyword>
<feature type="transmembrane region" description="Helical" evidence="8">
    <location>
        <begin position="245"/>
        <end position="263"/>
    </location>
</feature>
<dbReference type="PANTHER" id="PTHR30269:SF0">
    <property type="entry name" value="MEMBRANE TRANSPORTER PROTEIN YFCA-RELATED"/>
    <property type="match status" value="1"/>
</dbReference>
<keyword evidence="10" id="KW-1185">Reference proteome</keyword>
<evidence type="ECO:0000256" key="4">
    <source>
        <dbReference type="ARBA" id="ARBA00022475"/>
    </source>
</evidence>
<feature type="transmembrane region" description="Helical" evidence="8">
    <location>
        <begin position="160"/>
        <end position="177"/>
    </location>
</feature>
<proteinExistence type="inferred from homology"/>
<dbReference type="Pfam" id="PF01925">
    <property type="entry name" value="TauE"/>
    <property type="match status" value="1"/>
</dbReference>
<feature type="transmembrane region" description="Helical" evidence="8">
    <location>
        <begin position="217"/>
        <end position="238"/>
    </location>
</feature>
<dbReference type="Proteomes" id="UP001589748">
    <property type="component" value="Unassembled WGS sequence"/>
</dbReference>
<feature type="transmembrane region" description="Helical" evidence="8">
    <location>
        <begin position="31"/>
        <end position="53"/>
    </location>
</feature>
<evidence type="ECO:0000256" key="6">
    <source>
        <dbReference type="ARBA" id="ARBA00022989"/>
    </source>
</evidence>
<dbReference type="RefSeq" id="WP_380135074.1">
    <property type="nucleotide sequence ID" value="NZ_JBHLUI010000003.1"/>
</dbReference>
<feature type="transmembrane region" description="Helical" evidence="8">
    <location>
        <begin position="74"/>
        <end position="93"/>
    </location>
</feature>
<evidence type="ECO:0000256" key="5">
    <source>
        <dbReference type="ARBA" id="ARBA00022692"/>
    </source>
</evidence>
<accession>A0ABV5LSR0</accession>